<dbReference type="Pfam" id="PF05354">
    <property type="entry name" value="Phage_attach"/>
    <property type="match status" value="1"/>
</dbReference>
<name>A0A2I6S843_9RHOO</name>
<dbReference type="Proteomes" id="UP000242205">
    <property type="component" value="Chromosome"/>
</dbReference>
<organism evidence="1 2">
    <name type="scientific">Pseudazoarcus pumilus</name>
    <dbReference type="NCBI Taxonomy" id="2067960"/>
    <lineage>
        <taxon>Bacteria</taxon>
        <taxon>Pseudomonadati</taxon>
        <taxon>Pseudomonadota</taxon>
        <taxon>Betaproteobacteria</taxon>
        <taxon>Rhodocyclales</taxon>
        <taxon>Zoogloeaceae</taxon>
        <taxon>Pseudazoarcus</taxon>
    </lineage>
</organism>
<keyword evidence="2" id="KW-1185">Reference proteome</keyword>
<evidence type="ECO:0000313" key="2">
    <source>
        <dbReference type="Proteomes" id="UP000242205"/>
    </source>
</evidence>
<accession>A0A2I6S843</accession>
<reference evidence="1 2" key="1">
    <citation type="submission" date="2018-01" db="EMBL/GenBank/DDBJ databases">
        <authorList>
            <person name="Fu G.-Y."/>
        </authorList>
    </citation>
    <scope>NUCLEOTIDE SEQUENCE [LARGE SCALE GENOMIC DNA]</scope>
    <source>
        <strain evidence="1 2">SY39</strain>
    </source>
</reference>
<dbReference type="InterPro" id="IPR008018">
    <property type="entry name" value="Phage_tail_attach_FII"/>
</dbReference>
<dbReference type="AlphaFoldDB" id="A0A2I6S843"/>
<dbReference type="GO" id="GO:0019068">
    <property type="term" value="P:virion assembly"/>
    <property type="evidence" value="ECO:0007669"/>
    <property type="project" value="InterPro"/>
</dbReference>
<proteinExistence type="predicted"/>
<dbReference type="EMBL" id="CP025682">
    <property type="protein sequence ID" value="AUN95407.1"/>
    <property type="molecule type" value="Genomic_DNA"/>
</dbReference>
<gene>
    <name evidence="1" type="ORF">C0099_10995</name>
</gene>
<protein>
    <submittedName>
        <fullName evidence="1">Uncharacterized protein</fullName>
    </submittedName>
</protein>
<dbReference type="KEGG" id="atw:C0099_10995"/>
<dbReference type="RefSeq" id="WP_102247456.1">
    <property type="nucleotide sequence ID" value="NZ_CP025682.1"/>
</dbReference>
<sequence length="108" mass="11337">MSEGLVAPFADVDAMLSEQTHALLDNVVATPSAGDPFTGQFDVVDRSSFDGSAMVGDHTLRYLAADAAIEAGDVLSIDGVDYRVADTPERINAHERVAQLVGVFVEAG</sequence>
<evidence type="ECO:0000313" key="1">
    <source>
        <dbReference type="EMBL" id="AUN95407.1"/>
    </source>
</evidence>